<organism evidence="1 2">
    <name type="scientific">Mesorhizobium temperatum</name>
    <dbReference type="NCBI Taxonomy" id="241416"/>
    <lineage>
        <taxon>Bacteria</taxon>
        <taxon>Pseudomonadati</taxon>
        <taxon>Pseudomonadota</taxon>
        <taxon>Alphaproteobacteria</taxon>
        <taxon>Hyphomicrobiales</taxon>
        <taxon>Phyllobacteriaceae</taxon>
        <taxon>Mesorhizobium</taxon>
    </lineage>
</organism>
<reference evidence="1 2" key="1">
    <citation type="submission" date="2017-08" db="EMBL/GenBank/DDBJ databases">
        <title>Mesorhizobium wenxinae sp. nov., a novel rhizobial species isolated from root nodules of chickpea (Cicer arietinum L.).</title>
        <authorList>
            <person name="Zhang J."/>
        </authorList>
    </citation>
    <scope>NUCLEOTIDE SEQUENCE [LARGE SCALE GENOMIC DNA]</scope>
    <source>
        <strain evidence="1 2">SDW018</strain>
    </source>
</reference>
<sequence length="87" mass="9434">MDPRVCAASLRSLLRPRMTKAWLAALSICAALRRLRPRMTKNRHGHIRGSASGAWLTSLQPMSPGLRFAPATLSPLGRGGRQSPEGC</sequence>
<dbReference type="Proteomes" id="UP000216442">
    <property type="component" value="Unassembled WGS sequence"/>
</dbReference>
<dbReference type="EMBL" id="NPKJ01000030">
    <property type="protein sequence ID" value="PAQ10327.1"/>
    <property type="molecule type" value="Genomic_DNA"/>
</dbReference>
<accession>A0A271LRB1</accession>
<gene>
    <name evidence="1" type="ORF">CIT26_08855</name>
</gene>
<keyword evidence="2" id="KW-1185">Reference proteome</keyword>
<name>A0A271LRB1_9HYPH</name>
<evidence type="ECO:0000313" key="1">
    <source>
        <dbReference type="EMBL" id="PAQ10327.1"/>
    </source>
</evidence>
<proteinExistence type="predicted"/>
<dbReference type="AlphaFoldDB" id="A0A271LRB1"/>
<evidence type="ECO:0000313" key="2">
    <source>
        <dbReference type="Proteomes" id="UP000216442"/>
    </source>
</evidence>
<comment type="caution">
    <text evidence="1">The sequence shown here is derived from an EMBL/GenBank/DDBJ whole genome shotgun (WGS) entry which is preliminary data.</text>
</comment>
<protein>
    <submittedName>
        <fullName evidence="1">Uncharacterized protein</fullName>
    </submittedName>
</protein>